<dbReference type="EMBL" id="DS268112">
    <property type="protein sequence ID" value="KMM70352.1"/>
    <property type="molecule type" value="Genomic_DNA"/>
</dbReference>
<dbReference type="Proteomes" id="UP000054567">
    <property type="component" value="Unassembled WGS sequence"/>
</dbReference>
<organism evidence="1 2">
    <name type="scientific">Coccidioides posadasii RMSCC 3488</name>
    <dbReference type="NCBI Taxonomy" id="454284"/>
    <lineage>
        <taxon>Eukaryota</taxon>
        <taxon>Fungi</taxon>
        <taxon>Dikarya</taxon>
        <taxon>Ascomycota</taxon>
        <taxon>Pezizomycotina</taxon>
        <taxon>Eurotiomycetes</taxon>
        <taxon>Eurotiomycetidae</taxon>
        <taxon>Onygenales</taxon>
        <taxon>Onygenaceae</taxon>
        <taxon>Coccidioides</taxon>
    </lineage>
</organism>
<name>A0A0J6IEZ7_COCPO</name>
<gene>
    <name evidence="1" type="ORF">CPAG_06664</name>
</gene>
<proteinExistence type="predicted"/>
<reference evidence="2" key="2">
    <citation type="journal article" date="2009" name="Genome Res.">
        <title>Comparative genomic analyses of the human fungal pathogens Coccidioides and their relatives.</title>
        <authorList>
            <person name="Sharpton T.J."/>
            <person name="Stajich J.E."/>
            <person name="Rounsley S.D."/>
            <person name="Gardner M.J."/>
            <person name="Wortman J.R."/>
            <person name="Jordar V.S."/>
            <person name="Maiti R."/>
            <person name="Kodira C.D."/>
            <person name="Neafsey D.E."/>
            <person name="Zeng Q."/>
            <person name="Hung C.-Y."/>
            <person name="McMahan C."/>
            <person name="Muszewska A."/>
            <person name="Grynberg M."/>
            <person name="Mandel M.A."/>
            <person name="Kellner E.M."/>
            <person name="Barker B.M."/>
            <person name="Galgiani J.N."/>
            <person name="Orbach M.J."/>
            <person name="Kirkland T.N."/>
            <person name="Cole G.T."/>
            <person name="Henn M.R."/>
            <person name="Birren B.W."/>
            <person name="Taylor J.W."/>
        </authorList>
    </citation>
    <scope>NUCLEOTIDE SEQUENCE [LARGE SCALE GENOMIC DNA]</scope>
    <source>
        <strain evidence="2">RMSCC 3488</strain>
    </source>
</reference>
<evidence type="ECO:0000313" key="2">
    <source>
        <dbReference type="Proteomes" id="UP000054567"/>
    </source>
</evidence>
<accession>A0A0J6IEZ7</accession>
<reference evidence="1 2" key="1">
    <citation type="submission" date="2007-06" db="EMBL/GenBank/DDBJ databases">
        <title>The Genome Sequence of Coccidioides posadasii RMSCC_3488.</title>
        <authorList>
            <consortium name="Coccidioides Genome Resources Consortium"/>
            <consortium name="The Broad Institute Genome Sequencing Platform"/>
            <person name="Henn M.R."/>
            <person name="Sykes S."/>
            <person name="Young S."/>
            <person name="Jaffe D."/>
            <person name="Berlin A."/>
            <person name="Alvarez P."/>
            <person name="Butler J."/>
            <person name="Gnerre S."/>
            <person name="Grabherr M."/>
            <person name="Mauceli E."/>
            <person name="Brockman W."/>
            <person name="Kodira C."/>
            <person name="Alvarado L."/>
            <person name="Zeng Q."/>
            <person name="Crawford M."/>
            <person name="Antoine C."/>
            <person name="Devon K."/>
            <person name="Galgiani J."/>
            <person name="Orsborn K."/>
            <person name="Lewis M.L."/>
            <person name="Nusbaum C."/>
            <person name="Galagan J."/>
            <person name="Birren B."/>
        </authorList>
    </citation>
    <scope>NUCLEOTIDE SEQUENCE [LARGE SCALE GENOMIC DNA]</scope>
    <source>
        <strain evidence="1 2">RMSCC 3488</strain>
    </source>
</reference>
<reference evidence="2" key="3">
    <citation type="journal article" date="2010" name="Genome Res.">
        <title>Population genomic sequencing of Coccidioides fungi reveals recent hybridization and transposon control.</title>
        <authorList>
            <person name="Neafsey D.E."/>
            <person name="Barker B.M."/>
            <person name="Sharpton T.J."/>
            <person name="Stajich J.E."/>
            <person name="Park D.J."/>
            <person name="Whiston E."/>
            <person name="Hung C.-Y."/>
            <person name="McMahan C."/>
            <person name="White J."/>
            <person name="Sykes S."/>
            <person name="Heiman D."/>
            <person name="Young S."/>
            <person name="Zeng Q."/>
            <person name="Abouelleil A."/>
            <person name="Aftuck L."/>
            <person name="Bessette D."/>
            <person name="Brown A."/>
            <person name="FitzGerald M."/>
            <person name="Lui A."/>
            <person name="Macdonald J.P."/>
            <person name="Priest M."/>
            <person name="Orbach M.J."/>
            <person name="Galgiani J.N."/>
            <person name="Kirkland T.N."/>
            <person name="Cole G.T."/>
            <person name="Birren B.W."/>
            <person name="Henn M.R."/>
            <person name="Taylor J.W."/>
            <person name="Rounsley S.D."/>
        </authorList>
    </citation>
    <scope>NUCLEOTIDE SEQUENCE [LARGE SCALE GENOMIC DNA]</scope>
    <source>
        <strain evidence="2">RMSCC 3488</strain>
    </source>
</reference>
<sequence length="150" mass="16600">MESASRRRVYSLINPSTVFLNLIVILREGPSNPQLGVQPSRSVEGQCFGHSVFFGGIPVKAITPRRISDTQWQCNRTSCDGWSVSVDDDRHSFGTDWGSVFYGIPPAVAEYGAGWKELRASGTDMAAGGYYIIRPHPHRPSPVCFSRVRL</sequence>
<dbReference type="AlphaFoldDB" id="A0A0J6IEZ7"/>
<evidence type="ECO:0000313" key="1">
    <source>
        <dbReference type="EMBL" id="KMM70352.1"/>
    </source>
</evidence>
<protein>
    <submittedName>
        <fullName evidence="1">Uncharacterized protein</fullName>
    </submittedName>
</protein>
<dbReference type="VEuPathDB" id="FungiDB:CPAG_06664"/>